<dbReference type="PANTHER" id="PTHR31984:SF17">
    <property type="entry name" value="TRANSCRIPTIONAL REGULATOR"/>
    <property type="match status" value="1"/>
</dbReference>
<proteinExistence type="predicted"/>
<sequence>MRHSSSNLLLPLWRALLRSARRYDRQPALRMLLSVPRNVEFDLCAATWTPINRSSPPSTAQALAAQVRADAVSALCSSARLYTRRVQEPTMQAALRESMHSALRGAEPALLPDAGFALLRLLEAGAALAERVLEPPLPARTGWADLRRPAATPAPGDVLVAHPLMRRDVVLLLGYQSGCAFGLVTNAPTPAKLGGGPLAAAVDVLAARSPPRGPLGGQAQPEGAWTTGSRRLEDELSAQRRVRDRDLEVFADHHIFYGGPDGGASVTMLHPYAAVPGAVCVREGLYYGGDLAAAAALVRCQEADATSFFFYKGRVDWRPAELTGELAMGEWVLSTPGAAWPPIGLLPRTAKHLMMPRAGEPTSEPSGAVAARQRGYRLASWAHVVSGVSNDLEKAHREACDAAAVGALERPAVGDGRHATMVSLRDWLRVPMLQTEDASELDALQAHTEELGVAAPAWRVREDWEPTS</sequence>
<accession>A0A7S0P4K0</accession>
<gene>
    <name evidence="1" type="ORF">CLEP1334_LOCUS25911</name>
</gene>
<dbReference type="SUPFAM" id="SSF143456">
    <property type="entry name" value="VC0467-like"/>
    <property type="match status" value="1"/>
</dbReference>
<name>A0A7S0P4K0_9EUKA</name>
<evidence type="ECO:0000313" key="1">
    <source>
        <dbReference type="EMBL" id="CAD8550621.1"/>
    </source>
</evidence>
<organism evidence="1">
    <name type="scientific">Calcidiscus leptoporus</name>
    <dbReference type="NCBI Taxonomy" id="127549"/>
    <lineage>
        <taxon>Eukaryota</taxon>
        <taxon>Haptista</taxon>
        <taxon>Haptophyta</taxon>
        <taxon>Prymnesiophyceae</taxon>
        <taxon>Coccolithales</taxon>
        <taxon>Calcidiscaceae</taxon>
        <taxon>Calcidiscus</taxon>
    </lineage>
</organism>
<dbReference type="PANTHER" id="PTHR31984">
    <property type="entry name" value="TRANSPORTER, PUTATIVE (DUF179)-RELATED"/>
    <property type="match status" value="1"/>
</dbReference>
<dbReference type="Gene3D" id="3.40.1740.10">
    <property type="entry name" value="VC0467-like"/>
    <property type="match status" value="1"/>
</dbReference>
<dbReference type="InterPro" id="IPR003774">
    <property type="entry name" value="AlgH-like"/>
</dbReference>
<dbReference type="AlphaFoldDB" id="A0A7S0P4K0"/>
<reference evidence="1" key="1">
    <citation type="submission" date="2021-01" db="EMBL/GenBank/DDBJ databases">
        <authorList>
            <person name="Corre E."/>
            <person name="Pelletier E."/>
            <person name="Niang G."/>
            <person name="Scheremetjew M."/>
            <person name="Finn R."/>
            <person name="Kale V."/>
            <person name="Holt S."/>
            <person name="Cochrane G."/>
            <person name="Meng A."/>
            <person name="Brown T."/>
            <person name="Cohen L."/>
        </authorList>
    </citation>
    <scope>NUCLEOTIDE SEQUENCE</scope>
    <source>
        <strain evidence="1">RCC1130</strain>
    </source>
</reference>
<protein>
    <submittedName>
        <fullName evidence="1">Uncharacterized protein</fullName>
    </submittedName>
</protein>
<dbReference type="EMBL" id="HBER01051839">
    <property type="protein sequence ID" value="CAD8550621.1"/>
    <property type="molecule type" value="Transcribed_RNA"/>
</dbReference>
<dbReference type="Pfam" id="PF02622">
    <property type="entry name" value="DUF179"/>
    <property type="match status" value="1"/>
</dbReference>